<organism evidence="2 3">
    <name type="scientific">Candidatus Wolfebacteria bacterium CG_4_10_14_0_8_um_filter_37_11</name>
    <dbReference type="NCBI Taxonomy" id="1975062"/>
    <lineage>
        <taxon>Bacteria</taxon>
        <taxon>Candidatus Wolfeibacteriota</taxon>
    </lineage>
</organism>
<dbReference type="EMBL" id="PFKZ01000058">
    <property type="protein sequence ID" value="PIY59491.1"/>
    <property type="molecule type" value="Genomic_DNA"/>
</dbReference>
<evidence type="ECO:0008006" key="4">
    <source>
        <dbReference type="Google" id="ProtNLM"/>
    </source>
</evidence>
<feature type="transmembrane region" description="Helical" evidence="1">
    <location>
        <begin position="47"/>
        <end position="65"/>
    </location>
</feature>
<keyword evidence="1" id="KW-0472">Membrane</keyword>
<feature type="transmembrane region" description="Helical" evidence="1">
    <location>
        <begin position="24"/>
        <end position="41"/>
    </location>
</feature>
<name>A0A2M7Q7S3_9BACT</name>
<evidence type="ECO:0000313" key="3">
    <source>
        <dbReference type="Proteomes" id="UP000230363"/>
    </source>
</evidence>
<protein>
    <recommendedName>
        <fullName evidence="4">PrgI family protein</fullName>
    </recommendedName>
</protein>
<comment type="caution">
    <text evidence="2">The sequence shown here is derived from an EMBL/GenBank/DDBJ whole genome shotgun (WGS) entry which is preliminary data.</text>
</comment>
<dbReference type="Pfam" id="PF12666">
    <property type="entry name" value="PrgI"/>
    <property type="match status" value="1"/>
</dbReference>
<sequence>MQFQIPQFIDVENKIVGPLTMKQFLYLAAAGGVSFMTFFLFQTWLWFMTTAVLAAIAAALAFIKYNGQPLPKIIFYAFGFFWKPKLYIWKREAEERILEIPGMPAMPRKSVKEYFSQMPSVKKLWTNLMTTKEPIAKREKGMPFLRGQAKDKFSVIRKITGEKEVARRVDYR</sequence>
<proteinExistence type="predicted"/>
<dbReference type="Proteomes" id="UP000230363">
    <property type="component" value="Unassembled WGS sequence"/>
</dbReference>
<gene>
    <name evidence="2" type="ORF">COY96_01545</name>
</gene>
<keyword evidence="1" id="KW-0812">Transmembrane</keyword>
<dbReference type="AlphaFoldDB" id="A0A2M7Q7S3"/>
<evidence type="ECO:0000313" key="2">
    <source>
        <dbReference type="EMBL" id="PIY59491.1"/>
    </source>
</evidence>
<evidence type="ECO:0000256" key="1">
    <source>
        <dbReference type="SAM" id="Phobius"/>
    </source>
</evidence>
<keyword evidence="1" id="KW-1133">Transmembrane helix</keyword>
<dbReference type="InterPro" id="IPR024414">
    <property type="entry name" value="Uncharacterised_PrgI"/>
</dbReference>
<reference evidence="3" key="1">
    <citation type="submission" date="2017-09" db="EMBL/GenBank/DDBJ databases">
        <title>Depth-based differentiation of microbial function through sediment-hosted aquifers and enrichment of novel symbionts in the deep terrestrial subsurface.</title>
        <authorList>
            <person name="Probst A.J."/>
            <person name="Ladd B."/>
            <person name="Jarett J.K."/>
            <person name="Geller-Mcgrath D.E."/>
            <person name="Sieber C.M.K."/>
            <person name="Emerson J.B."/>
            <person name="Anantharaman K."/>
            <person name="Thomas B.C."/>
            <person name="Malmstrom R."/>
            <person name="Stieglmeier M."/>
            <person name="Klingl A."/>
            <person name="Woyke T."/>
            <person name="Ryan C.M."/>
            <person name="Banfield J.F."/>
        </authorList>
    </citation>
    <scope>NUCLEOTIDE SEQUENCE [LARGE SCALE GENOMIC DNA]</scope>
</reference>
<accession>A0A2M7Q7S3</accession>